<comment type="caution">
    <text evidence="8">The sequence shown here is derived from an EMBL/GenBank/DDBJ whole genome shotgun (WGS) entry which is preliminary data.</text>
</comment>
<evidence type="ECO:0000313" key="9">
    <source>
        <dbReference type="Proteomes" id="UP001595887"/>
    </source>
</evidence>
<dbReference type="Gene3D" id="3.40.1050.10">
    <property type="entry name" value="Carbonic anhydrase"/>
    <property type="match status" value="1"/>
</dbReference>
<proteinExistence type="inferred from homology"/>
<evidence type="ECO:0000256" key="4">
    <source>
        <dbReference type="ARBA" id="ARBA00022723"/>
    </source>
</evidence>
<protein>
    <recommendedName>
        <fullName evidence="3">carbonic anhydrase</fullName>
        <ecNumber evidence="3">4.2.1.1</ecNumber>
    </recommendedName>
</protein>
<evidence type="ECO:0000256" key="7">
    <source>
        <dbReference type="ARBA" id="ARBA00048348"/>
    </source>
</evidence>
<evidence type="ECO:0000256" key="2">
    <source>
        <dbReference type="ARBA" id="ARBA00006217"/>
    </source>
</evidence>
<keyword evidence="5" id="KW-0862">Zinc</keyword>
<sequence>MPEFAHLLQGYKRFRSDGYIKQKGRYDELANEGQAPPVMVISCCDSRVDPATIFDTVPGQVFALRNVANLVPPYETGGGRHGASAAIEFGVTGLNVRHIVVLGHGKCGGISAALTGGDLGEPGPSFIDDWMSIIDEARDAVVASCCEDPQRALEMESVKVSIANLRTFPFIAERERAGQIKLHGAWFAIAEGRLHVLDEATGRFEPQE</sequence>
<dbReference type="SMART" id="SM00947">
    <property type="entry name" value="Pro_CA"/>
    <property type="match status" value="1"/>
</dbReference>
<dbReference type="InterPro" id="IPR001765">
    <property type="entry name" value="Carbonic_anhydrase"/>
</dbReference>
<comment type="catalytic activity">
    <reaction evidence="7">
        <text>hydrogencarbonate + H(+) = CO2 + H2O</text>
        <dbReference type="Rhea" id="RHEA:10748"/>
        <dbReference type="ChEBI" id="CHEBI:15377"/>
        <dbReference type="ChEBI" id="CHEBI:15378"/>
        <dbReference type="ChEBI" id="CHEBI:16526"/>
        <dbReference type="ChEBI" id="CHEBI:17544"/>
        <dbReference type="EC" id="4.2.1.1"/>
    </reaction>
</comment>
<dbReference type="InterPro" id="IPR045066">
    <property type="entry name" value="Beta_CA_cladeB"/>
</dbReference>
<dbReference type="PANTHER" id="PTHR11002:SF76">
    <property type="entry name" value="CARBONIC ANHYDRASE"/>
    <property type="match status" value="1"/>
</dbReference>
<accession>A0ABV8RFC7</accession>
<dbReference type="Proteomes" id="UP001595887">
    <property type="component" value="Unassembled WGS sequence"/>
</dbReference>
<comment type="cofactor">
    <cofactor evidence="1">
        <name>Zn(2+)</name>
        <dbReference type="ChEBI" id="CHEBI:29105"/>
    </cofactor>
</comment>
<dbReference type="InterPro" id="IPR036874">
    <property type="entry name" value="Carbonic_anhydrase_sf"/>
</dbReference>
<dbReference type="SUPFAM" id="SSF53056">
    <property type="entry name" value="beta-carbonic anhydrase, cab"/>
    <property type="match status" value="1"/>
</dbReference>
<dbReference type="EC" id="4.2.1.1" evidence="3"/>
<reference evidence="9" key="1">
    <citation type="journal article" date="2019" name="Int. J. Syst. Evol. Microbiol.">
        <title>The Global Catalogue of Microorganisms (GCM) 10K type strain sequencing project: providing services to taxonomists for standard genome sequencing and annotation.</title>
        <authorList>
            <consortium name="The Broad Institute Genomics Platform"/>
            <consortium name="The Broad Institute Genome Sequencing Center for Infectious Disease"/>
            <person name="Wu L."/>
            <person name="Ma J."/>
        </authorList>
    </citation>
    <scope>NUCLEOTIDE SEQUENCE [LARGE SCALE GENOMIC DNA]</scope>
    <source>
        <strain evidence="9">CECT 8531</strain>
    </source>
</reference>
<evidence type="ECO:0000256" key="1">
    <source>
        <dbReference type="ARBA" id="ARBA00001947"/>
    </source>
</evidence>
<evidence type="ECO:0000256" key="3">
    <source>
        <dbReference type="ARBA" id="ARBA00012925"/>
    </source>
</evidence>
<organism evidence="8 9">
    <name type="scientific">Sphingorhabdus arenilitoris</name>
    <dbReference type="NCBI Taxonomy" id="1490041"/>
    <lineage>
        <taxon>Bacteria</taxon>
        <taxon>Pseudomonadati</taxon>
        <taxon>Pseudomonadota</taxon>
        <taxon>Alphaproteobacteria</taxon>
        <taxon>Sphingomonadales</taxon>
        <taxon>Sphingomonadaceae</taxon>
        <taxon>Sphingorhabdus</taxon>
    </lineage>
</organism>
<dbReference type="Pfam" id="PF00484">
    <property type="entry name" value="Pro_CA"/>
    <property type="match status" value="1"/>
</dbReference>
<dbReference type="EMBL" id="JBHSDH010000013">
    <property type="protein sequence ID" value="MFC4292056.1"/>
    <property type="molecule type" value="Genomic_DNA"/>
</dbReference>
<dbReference type="CDD" id="cd00884">
    <property type="entry name" value="beta_CA_cladeB"/>
    <property type="match status" value="1"/>
</dbReference>
<keyword evidence="9" id="KW-1185">Reference proteome</keyword>
<evidence type="ECO:0000313" key="8">
    <source>
        <dbReference type="EMBL" id="MFC4292056.1"/>
    </source>
</evidence>
<gene>
    <name evidence="8" type="ORF">ACFOWX_06475</name>
</gene>
<name>A0ABV8RFC7_9SPHN</name>
<evidence type="ECO:0000256" key="5">
    <source>
        <dbReference type="ARBA" id="ARBA00022833"/>
    </source>
</evidence>
<keyword evidence="4" id="KW-0479">Metal-binding</keyword>
<dbReference type="RefSeq" id="WP_381422424.1">
    <property type="nucleotide sequence ID" value="NZ_JBHSDH010000013.1"/>
</dbReference>
<keyword evidence="6 8" id="KW-0456">Lyase</keyword>
<evidence type="ECO:0000256" key="6">
    <source>
        <dbReference type="ARBA" id="ARBA00023239"/>
    </source>
</evidence>
<dbReference type="GO" id="GO:0004089">
    <property type="term" value="F:carbonate dehydratase activity"/>
    <property type="evidence" value="ECO:0007669"/>
    <property type="project" value="UniProtKB-EC"/>
</dbReference>
<dbReference type="PANTHER" id="PTHR11002">
    <property type="entry name" value="CARBONIC ANHYDRASE"/>
    <property type="match status" value="1"/>
</dbReference>
<comment type="similarity">
    <text evidence="2">Belongs to the beta-class carbonic anhydrase family.</text>
</comment>